<feature type="active site" description="Charge relay system" evidence="5 6">
    <location>
        <position position="264"/>
    </location>
</feature>
<comment type="similarity">
    <text evidence="1 6 7">Belongs to the peptidase S8 family.</text>
</comment>
<feature type="active site" description="Charge relay system" evidence="5 6">
    <location>
        <position position="64"/>
    </location>
</feature>
<dbReference type="InterPro" id="IPR000209">
    <property type="entry name" value="Peptidase_S8/S53_dom"/>
</dbReference>
<evidence type="ECO:0000256" key="5">
    <source>
        <dbReference type="PIRSR" id="PIRSR615500-1"/>
    </source>
</evidence>
<dbReference type="Pfam" id="PF00082">
    <property type="entry name" value="Peptidase_S8"/>
    <property type="match status" value="1"/>
</dbReference>
<dbReference type="PROSITE" id="PS00138">
    <property type="entry name" value="SUBTILASE_SER"/>
    <property type="match status" value="1"/>
</dbReference>
<keyword evidence="3 6" id="KW-0378">Hydrolase</keyword>
<keyword evidence="10" id="KW-1185">Reference proteome</keyword>
<keyword evidence="4 6" id="KW-0720">Serine protease</keyword>
<dbReference type="SUPFAM" id="SSF52743">
    <property type="entry name" value="Subtilisin-like"/>
    <property type="match status" value="1"/>
</dbReference>
<accession>A0A1M7MU94</accession>
<sequence>MNRARDIVHAKASYVRGIYGNRIGVAVVDTGIMAHPDFVTGGNRIVAFKDMIHGRIDMYDDNGHGTHVSGIIGGNGTASDGKYMGIAPKCNIIGVKALNYKGNGNVSDVLTAFDWIMANKEKYNIRIVNISVGSTSDENASEHSSLVVGVDELWDQGFVVVVAAGNNGPGPRTISMPGISRKVITVGASDDNVSVEVFGTKTIDYSGRGPTLACVKKPDVVAPGSNIISCCPPKNDNHSNRSLLFGRPRSDPYGGLYTTKSGTSMATPLVTGGVALLLSAYPDMTNREVKIRIKNSSTDLGLQHQQQGWGLLNIEKLIP</sequence>
<dbReference type="PRINTS" id="PR00723">
    <property type="entry name" value="SUBTILISIN"/>
</dbReference>
<name>A0A1M7MU94_9FIRM</name>
<feature type="domain" description="Peptidase S8/S53" evidence="8">
    <location>
        <begin position="21"/>
        <end position="310"/>
    </location>
</feature>
<dbReference type="GO" id="GO:0006508">
    <property type="term" value="P:proteolysis"/>
    <property type="evidence" value="ECO:0007669"/>
    <property type="project" value="UniProtKB-KW"/>
</dbReference>
<organism evidence="9 10">
    <name type="scientific">Anaerosporobacter mobilis DSM 15930</name>
    <dbReference type="NCBI Taxonomy" id="1120996"/>
    <lineage>
        <taxon>Bacteria</taxon>
        <taxon>Bacillati</taxon>
        <taxon>Bacillota</taxon>
        <taxon>Clostridia</taxon>
        <taxon>Lachnospirales</taxon>
        <taxon>Lachnospiraceae</taxon>
        <taxon>Anaerosporobacter</taxon>
    </lineage>
</organism>
<dbReference type="InterPro" id="IPR022398">
    <property type="entry name" value="Peptidase_S8_His-AS"/>
</dbReference>
<dbReference type="PANTHER" id="PTHR43806:SF65">
    <property type="entry name" value="SERINE PROTEASE APRX"/>
    <property type="match status" value="1"/>
</dbReference>
<dbReference type="PANTHER" id="PTHR43806">
    <property type="entry name" value="PEPTIDASE S8"/>
    <property type="match status" value="1"/>
</dbReference>
<dbReference type="AlphaFoldDB" id="A0A1M7MU94"/>
<evidence type="ECO:0000256" key="2">
    <source>
        <dbReference type="ARBA" id="ARBA00022670"/>
    </source>
</evidence>
<protein>
    <submittedName>
        <fullName evidence="9">Serine protease AprX</fullName>
    </submittedName>
</protein>
<evidence type="ECO:0000313" key="9">
    <source>
        <dbReference type="EMBL" id="SHM94670.1"/>
    </source>
</evidence>
<feature type="active site" description="Charge relay system" evidence="5 6">
    <location>
        <position position="29"/>
    </location>
</feature>
<evidence type="ECO:0000259" key="8">
    <source>
        <dbReference type="Pfam" id="PF00082"/>
    </source>
</evidence>
<dbReference type="PROSITE" id="PS00136">
    <property type="entry name" value="SUBTILASE_ASP"/>
    <property type="match status" value="1"/>
</dbReference>
<dbReference type="InterPro" id="IPR023828">
    <property type="entry name" value="Peptidase_S8_Ser-AS"/>
</dbReference>
<evidence type="ECO:0000256" key="4">
    <source>
        <dbReference type="ARBA" id="ARBA00022825"/>
    </source>
</evidence>
<evidence type="ECO:0000256" key="6">
    <source>
        <dbReference type="PROSITE-ProRule" id="PRU01240"/>
    </source>
</evidence>
<gene>
    <name evidence="9" type="ORF">SAMN02746066_04012</name>
</gene>
<evidence type="ECO:0000256" key="7">
    <source>
        <dbReference type="RuleBase" id="RU003355"/>
    </source>
</evidence>
<dbReference type="InterPro" id="IPR036852">
    <property type="entry name" value="Peptidase_S8/S53_dom_sf"/>
</dbReference>
<dbReference type="InterPro" id="IPR023827">
    <property type="entry name" value="Peptidase_S8_Asp-AS"/>
</dbReference>
<dbReference type="Proteomes" id="UP000184038">
    <property type="component" value="Unassembled WGS sequence"/>
</dbReference>
<dbReference type="EMBL" id="FRCP01000023">
    <property type="protein sequence ID" value="SHM94670.1"/>
    <property type="molecule type" value="Genomic_DNA"/>
</dbReference>
<proteinExistence type="inferred from homology"/>
<dbReference type="InterPro" id="IPR050131">
    <property type="entry name" value="Peptidase_S8_subtilisin-like"/>
</dbReference>
<dbReference type="OrthoDB" id="9798386at2"/>
<evidence type="ECO:0000256" key="1">
    <source>
        <dbReference type="ARBA" id="ARBA00011073"/>
    </source>
</evidence>
<keyword evidence="2 6" id="KW-0645">Protease</keyword>
<dbReference type="PROSITE" id="PS00137">
    <property type="entry name" value="SUBTILASE_HIS"/>
    <property type="match status" value="1"/>
</dbReference>
<reference evidence="9 10" key="1">
    <citation type="submission" date="2016-11" db="EMBL/GenBank/DDBJ databases">
        <authorList>
            <person name="Jaros S."/>
            <person name="Januszkiewicz K."/>
            <person name="Wedrychowicz H."/>
        </authorList>
    </citation>
    <scope>NUCLEOTIDE SEQUENCE [LARGE SCALE GENOMIC DNA]</scope>
    <source>
        <strain evidence="9 10">DSM 15930</strain>
    </source>
</reference>
<dbReference type="Gene3D" id="3.40.50.200">
    <property type="entry name" value="Peptidase S8/S53 domain"/>
    <property type="match status" value="1"/>
</dbReference>
<evidence type="ECO:0000313" key="10">
    <source>
        <dbReference type="Proteomes" id="UP000184038"/>
    </source>
</evidence>
<dbReference type="PROSITE" id="PS51892">
    <property type="entry name" value="SUBTILASE"/>
    <property type="match status" value="1"/>
</dbReference>
<dbReference type="STRING" id="1120996.SAMN02746066_04012"/>
<dbReference type="RefSeq" id="WP_073290711.1">
    <property type="nucleotide sequence ID" value="NZ_FRCP01000023.1"/>
</dbReference>
<dbReference type="InterPro" id="IPR015500">
    <property type="entry name" value="Peptidase_S8_subtilisin-rel"/>
</dbReference>
<dbReference type="GO" id="GO:0004252">
    <property type="term" value="F:serine-type endopeptidase activity"/>
    <property type="evidence" value="ECO:0007669"/>
    <property type="project" value="UniProtKB-UniRule"/>
</dbReference>
<evidence type="ECO:0000256" key="3">
    <source>
        <dbReference type="ARBA" id="ARBA00022801"/>
    </source>
</evidence>
<dbReference type="CDD" id="cd07487">
    <property type="entry name" value="Peptidases_S8_1"/>
    <property type="match status" value="1"/>
</dbReference>